<accession>A0A383AAA4</accession>
<dbReference type="Pfam" id="PF12525">
    <property type="entry name" value="DUF3726"/>
    <property type="match status" value="1"/>
</dbReference>
<dbReference type="InterPro" id="IPR022201">
    <property type="entry name" value="DUF3726"/>
</dbReference>
<proteinExistence type="predicted"/>
<reference evidence="1" key="1">
    <citation type="submission" date="2018-05" db="EMBL/GenBank/DDBJ databases">
        <authorList>
            <person name="Lanie J.A."/>
            <person name="Ng W.-L."/>
            <person name="Kazmierczak K.M."/>
            <person name="Andrzejewski T.M."/>
            <person name="Davidsen T.M."/>
            <person name="Wayne K.J."/>
            <person name="Tettelin H."/>
            <person name="Glass J.I."/>
            <person name="Rusch D."/>
            <person name="Podicherti R."/>
            <person name="Tsui H.-C.T."/>
            <person name="Winkler M.E."/>
        </authorList>
    </citation>
    <scope>NUCLEOTIDE SEQUENCE</scope>
</reference>
<dbReference type="AlphaFoldDB" id="A0A383AAA4"/>
<evidence type="ECO:0000313" key="1">
    <source>
        <dbReference type="EMBL" id="SVE04594.1"/>
    </source>
</evidence>
<gene>
    <name evidence="1" type="ORF">METZ01_LOCUS457448</name>
</gene>
<name>A0A383AAA4_9ZZZZ</name>
<organism evidence="1">
    <name type="scientific">marine metagenome</name>
    <dbReference type="NCBI Taxonomy" id="408172"/>
    <lineage>
        <taxon>unclassified sequences</taxon>
        <taxon>metagenomes</taxon>
        <taxon>ecological metagenomes</taxon>
    </lineage>
</organism>
<sequence>MRSLSEIDTTSKRASRAAGYSWGISEEVGKNI</sequence>
<feature type="non-terminal residue" evidence="1">
    <location>
        <position position="32"/>
    </location>
</feature>
<protein>
    <submittedName>
        <fullName evidence="1">Uncharacterized protein</fullName>
    </submittedName>
</protein>
<dbReference type="EMBL" id="UINC01190434">
    <property type="protein sequence ID" value="SVE04594.1"/>
    <property type="molecule type" value="Genomic_DNA"/>
</dbReference>